<evidence type="ECO:0000256" key="3">
    <source>
        <dbReference type="ARBA" id="ARBA00023274"/>
    </source>
</evidence>
<dbReference type="Proteomes" id="UP001374579">
    <property type="component" value="Unassembled WGS sequence"/>
</dbReference>
<dbReference type="GO" id="GO:0005762">
    <property type="term" value="C:mitochondrial large ribosomal subunit"/>
    <property type="evidence" value="ECO:0007669"/>
    <property type="project" value="TreeGrafter"/>
</dbReference>
<dbReference type="GO" id="GO:0003735">
    <property type="term" value="F:structural constituent of ribosome"/>
    <property type="evidence" value="ECO:0007669"/>
    <property type="project" value="InterPro"/>
</dbReference>
<dbReference type="PANTHER" id="PTHR12934:SF11">
    <property type="entry name" value="LARGE RIBOSOMAL SUBUNIT PROTEIN UL15M"/>
    <property type="match status" value="1"/>
</dbReference>
<dbReference type="InterPro" id="IPR005749">
    <property type="entry name" value="Ribosomal_uL15_bac-type"/>
</dbReference>
<dbReference type="GO" id="GO:0006412">
    <property type="term" value="P:translation"/>
    <property type="evidence" value="ECO:0007669"/>
    <property type="project" value="InterPro"/>
</dbReference>
<dbReference type="InterPro" id="IPR021131">
    <property type="entry name" value="Ribosomal_uL15/eL18"/>
</dbReference>
<evidence type="ECO:0000313" key="8">
    <source>
        <dbReference type="EMBL" id="KAK7101081.1"/>
    </source>
</evidence>
<feature type="region of interest" description="Disordered" evidence="6">
    <location>
        <begin position="29"/>
        <end position="58"/>
    </location>
</feature>
<feature type="domain" description="Large ribosomal subunit protein uL15/eL18" evidence="7">
    <location>
        <begin position="94"/>
        <end position="170"/>
    </location>
</feature>
<evidence type="ECO:0000313" key="9">
    <source>
        <dbReference type="Proteomes" id="UP001374579"/>
    </source>
</evidence>
<reference evidence="8 9" key="1">
    <citation type="submission" date="2024-02" db="EMBL/GenBank/DDBJ databases">
        <title>Chromosome-scale genome assembly of the rough periwinkle Littorina saxatilis.</title>
        <authorList>
            <person name="De Jode A."/>
            <person name="Faria R."/>
            <person name="Formenti G."/>
            <person name="Sims Y."/>
            <person name="Smith T.P."/>
            <person name="Tracey A."/>
            <person name="Wood J.M.D."/>
            <person name="Zagrodzka Z.B."/>
            <person name="Johannesson K."/>
            <person name="Butlin R.K."/>
            <person name="Leder E.H."/>
        </authorList>
    </citation>
    <scope>NUCLEOTIDE SEQUENCE [LARGE SCALE GENOMIC DNA]</scope>
    <source>
        <strain evidence="8">Snail1</strain>
        <tissue evidence="8">Muscle</tissue>
    </source>
</reference>
<name>A0AAN9B849_9CAEN</name>
<comment type="similarity">
    <text evidence="1">Belongs to the universal ribosomal protein uL15 family.</text>
</comment>
<evidence type="ECO:0000256" key="6">
    <source>
        <dbReference type="SAM" id="MobiDB-lite"/>
    </source>
</evidence>
<evidence type="ECO:0000259" key="7">
    <source>
        <dbReference type="Pfam" id="PF00828"/>
    </source>
</evidence>
<comment type="caution">
    <text evidence="8">The sequence shown here is derived from an EMBL/GenBank/DDBJ whole genome shotgun (WGS) entry which is preliminary data.</text>
</comment>
<dbReference type="InterPro" id="IPR036227">
    <property type="entry name" value="Ribosomal_uL15/eL18_sf"/>
</dbReference>
<dbReference type="SUPFAM" id="SSF52080">
    <property type="entry name" value="Ribosomal proteins L15p and L18e"/>
    <property type="match status" value="1"/>
</dbReference>
<evidence type="ECO:0000256" key="5">
    <source>
        <dbReference type="ARBA" id="ARBA00035423"/>
    </source>
</evidence>
<proteinExistence type="inferred from homology"/>
<evidence type="ECO:0000256" key="2">
    <source>
        <dbReference type="ARBA" id="ARBA00022980"/>
    </source>
</evidence>
<keyword evidence="9" id="KW-1185">Reference proteome</keyword>
<dbReference type="EMBL" id="JBAMIC010000011">
    <property type="protein sequence ID" value="KAK7101081.1"/>
    <property type="molecule type" value="Genomic_DNA"/>
</dbReference>
<sequence>MASTRDTAQRLIRSLPRVALHNIKSVQPKTRKKVRRSFAKGKTHGRGHKGQGQHMTLPRLGFEGGNTPFYLMIPKEPYYQNHHLRRQYPPLTMLSLQRFIDLGRVDTSIPIDLTQLCNTGLFNVNIDRKHFGVNLTEEGADIFAAKINLEVQWTTELVIAAVERNGGTVTTRYYDPKSLRALIDPLHFFKRSTAIPRCRLPPQDALEYYSSASNRGYLAKEEDIEVERQRLAQKYGYVLPDLHADPGSTMLKMRKDPGQLFYGLEPGWVVNLKDRLVLKPKSPEHLEFYAS</sequence>
<dbReference type="PANTHER" id="PTHR12934">
    <property type="entry name" value="50S RIBOSOMAL PROTEIN L15"/>
    <property type="match status" value="1"/>
</dbReference>
<dbReference type="AlphaFoldDB" id="A0AAN9B849"/>
<evidence type="ECO:0000256" key="4">
    <source>
        <dbReference type="ARBA" id="ARBA00035299"/>
    </source>
</evidence>
<organism evidence="8 9">
    <name type="scientific">Littorina saxatilis</name>
    <dbReference type="NCBI Taxonomy" id="31220"/>
    <lineage>
        <taxon>Eukaryota</taxon>
        <taxon>Metazoa</taxon>
        <taxon>Spiralia</taxon>
        <taxon>Lophotrochozoa</taxon>
        <taxon>Mollusca</taxon>
        <taxon>Gastropoda</taxon>
        <taxon>Caenogastropoda</taxon>
        <taxon>Littorinimorpha</taxon>
        <taxon>Littorinoidea</taxon>
        <taxon>Littorinidae</taxon>
        <taxon>Littorina</taxon>
    </lineage>
</organism>
<gene>
    <name evidence="8" type="ORF">V1264_023926</name>
</gene>
<keyword evidence="2" id="KW-0689">Ribosomal protein</keyword>
<feature type="compositionally biased region" description="Basic residues" evidence="6">
    <location>
        <begin position="29"/>
        <end position="51"/>
    </location>
</feature>
<keyword evidence="3" id="KW-0687">Ribonucleoprotein</keyword>
<accession>A0AAN9B849</accession>
<dbReference type="Pfam" id="PF00828">
    <property type="entry name" value="Ribosomal_L27A"/>
    <property type="match status" value="1"/>
</dbReference>
<evidence type="ECO:0000256" key="1">
    <source>
        <dbReference type="ARBA" id="ARBA00007320"/>
    </source>
</evidence>
<protein>
    <recommendedName>
        <fullName evidence="4">Large ribosomal subunit protein uL15m</fullName>
    </recommendedName>
    <alternativeName>
        <fullName evidence="5">39S ribosomal protein L15, mitochondrial</fullName>
    </alternativeName>
</protein>